<feature type="compositionally biased region" description="Polar residues" evidence="6">
    <location>
        <begin position="337"/>
        <end position="348"/>
    </location>
</feature>
<evidence type="ECO:0000256" key="6">
    <source>
        <dbReference type="SAM" id="MobiDB-lite"/>
    </source>
</evidence>
<evidence type="ECO:0000259" key="7">
    <source>
        <dbReference type="Pfam" id="PF06886"/>
    </source>
</evidence>
<feature type="region of interest" description="Disordered" evidence="6">
    <location>
        <begin position="155"/>
        <end position="187"/>
    </location>
</feature>
<dbReference type="GO" id="GO:0005856">
    <property type="term" value="C:cytoskeleton"/>
    <property type="evidence" value="ECO:0007669"/>
    <property type="project" value="UniProtKB-SubCell"/>
</dbReference>
<gene>
    <name evidence="8" type="ORF">NLI96_g5594</name>
</gene>
<comment type="caution">
    <text evidence="8">The sequence shown here is derived from an EMBL/GenBank/DDBJ whole genome shotgun (WGS) entry which is preliminary data.</text>
</comment>
<name>A0AAD5YDR7_9APHY</name>
<feature type="region of interest" description="Disordered" evidence="6">
    <location>
        <begin position="217"/>
        <end position="240"/>
    </location>
</feature>
<feature type="compositionally biased region" description="Basic and acidic residues" evidence="6">
    <location>
        <begin position="424"/>
        <end position="440"/>
    </location>
</feature>
<evidence type="ECO:0000256" key="3">
    <source>
        <dbReference type="ARBA" id="ARBA00022490"/>
    </source>
</evidence>
<feature type="region of interest" description="Disordered" evidence="6">
    <location>
        <begin position="877"/>
        <end position="902"/>
    </location>
</feature>
<feature type="compositionally biased region" description="Low complexity" evidence="6">
    <location>
        <begin position="731"/>
        <end position="742"/>
    </location>
</feature>
<evidence type="ECO:0000256" key="5">
    <source>
        <dbReference type="SAM" id="Coils"/>
    </source>
</evidence>
<feature type="compositionally biased region" description="Basic and acidic residues" evidence="6">
    <location>
        <begin position="456"/>
        <end position="471"/>
    </location>
</feature>
<evidence type="ECO:0000256" key="4">
    <source>
        <dbReference type="ARBA" id="ARBA00023212"/>
    </source>
</evidence>
<feature type="region of interest" description="Disordered" evidence="6">
    <location>
        <begin position="518"/>
        <end position="669"/>
    </location>
</feature>
<feature type="compositionally biased region" description="Basic and acidic residues" evidence="6">
    <location>
        <begin position="354"/>
        <end position="371"/>
    </location>
</feature>
<feature type="compositionally biased region" description="Low complexity" evidence="6">
    <location>
        <begin position="592"/>
        <end position="611"/>
    </location>
</feature>
<dbReference type="Proteomes" id="UP001212997">
    <property type="component" value="Unassembled WGS sequence"/>
</dbReference>
<feature type="region of interest" description="Disordered" evidence="6">
    <location>
        <begin position="266"/>
        <end position="382"/>
    </location>
</feature>
<comment type="similarity">
    <text evidence="2">Belongs to the TPX2 family.</text>
</comment>
<evidence type="ECO:0000256" key="2">
    <source>
        <dbReference type="ARBA" id="ARBA00005885"/>
    </source>
</evidence>
<feature type="domain" description="TPX2 C-terminal" evidence="7">
    <location>
        <begin position="818"/>
        <end position="889"/>
    </location>
</feature>
<feature type="compositionally biased region" description="Polar residues" evidence="6">
    <location>
        <begin position="155"/>
        <end position="164"/>
    </location>
</feature>
<keyword evidence="3" id="KW-0963">Cytoplasm</keyword>
<comment type="subcellular location">
    <subcellularLocation>
        <location evidence="1">Cytoplasm</location>
        <location evidence="1">Cytoskeleton</location>
    </subcellularLocation>
</comment>
<feature type="compositionally biased region" description="Low complexity" evidence="6">
    <location>
        <begin position="225"/>
        <end position="240"/>
    </location>
</feature>
<keyword evidence="5" id="KW-0175">Coiled coil</keyword>
<dbReference type="AlphaFoldDB" id="A0AAD5YDR7"/>
<feature type="region of interest" description="Disordered" evidence="6">
    <location>
        <begin position="763"/>
        <end position="784"/>
    </location>
</feature>
<feature type="region of interest" description="Disordered" evidence="6">
    <location>
        <begin position="56"/>
        <end position="100"/>
    </location>
</feature>
<feature type="region of interest" description="Disordered" evidence="6">
    <location>
        <begin position="404"/>
        <end position="501"/>
    </location>
</feature>
<protein>
    <recommendedName>
        <fullName evidence="7">TPX2 C-terminal domain-containing protein</fullName>
    </recommendedName>
</protein>
<evidence type="ECO:0000256" key="1">
    <source>
        <dbReference type="ARBA" id="ARBA00004245"/>
    </source>
</evidence>
<reference evidence="8" key="1">
    <citation type="submission" date="2022-07" db="EMBL/GenBank/DDBJ databases">
        <title>Genome Sequence of Physisporinus lineatus.</title>
        <authorList>
            <person name="Buettner E."/>
        </authorList>
    </citation>
    <scope>NUCLEOTIDE SEQUENCE</scope>
    <source>
        <strain evidence="8">VT162</strain>
    </source>
</reference>
<dbReference type="InterPro" id="IPR027329">
    <property type="entry name" value="TPX2_C"/>
</dbReference>
<sequence>MDLSLRHLPDLSEASPIPGFPEASFQIPSATNTTADCLLMADSSDFFAGMNNATLTSPAKPPFPARNNTPLTLEELTPRSRRSRKAPIRSSLKPRPVIPSPLKDAVTHELSIALGEALSPLKSRDTTFAIPGSAIATTRLLEDDSDFLQHREADTTYTARSNSPKPHDPLTLSQLTPAPARNSIFPPLSSKPAYTSIFDALSEDLKEYHQQPVDSLICRSGGDATQTSSSSSSDSVTDSVQVVVESKPPLPGSTNSNPEIPHVHVVPQETVSEQGISARSLRKTGRQKTDCPNGSNTDESKKRPKANPKRTVIAGGITKRTGRKVSASSGFARILTKSGNASNTNGNLGSDKGAVVKETNRNKPSKSKENVPETSATTDAVVPVQSGGLAALLMSYGAQTAPNSIESNLSPTGQNLPCGSQGIKDQDGHHVPDQLRHETSPRSAQAANSQLPSRPDPGEDSSRNQPDETQRHLSHMGLRKEKLKGTTARRTPDSISDSNLTCQQVHIPSGVSALVHAETPDPASSVVPPSPMRPSVKRATSAAPSRERSRKKSRGSSEDIPPITFTRSSPELKDRQLSSNEAPPNPLRSSRVKNAASVSSSSHTGFASSHSMTTRGGSKSHSKPEVKNRKMKSGLRASKAKTLAPRSCTPSSGDVQRPPQFLSAASSSGSIVDRVHRITASSSDSCADGKSGGYLHAPLRNGQAVPHPDNHREAHNLLSASEPGPSFKPGNSSNSNRLNKSLPPAKPTVPIAFHFHSEARIEARKAESEERPGSSLRRSHRTQHGTLTIPDFKALHAAHESGMAARREHIAPTIPVDFEFSTNIRAQEREKFEEGRRAREQEVERLAEEQRRLQELEEEKEIKEMRKRAVPKANEIPEWYAHAPKRSHKEGKLEKAGSSVSS</sequence>
<keyword evidence="4" id="KW-0206">Cytoskeleton</keyword>
<feature type="coiled-coil region" evidence="5">
    <location>
        <begin position="829"/>
        <end position="866"/>
    </location>
</feature>
<organism evidence="8 9">
    <name type="scientific">Meripilus lineatus</name>
    <dbReference type="NCBI Taxonomy" id="2056292"/>
    <lineage>
        <taxon>Eukaryota</taxon>
        <taxon>Fungi</taxon>
        <taxon>Dikarya</taxon>
        <taxon>Basidiomycota</taxon>
        <taxon>Agaricomycotina</taxon>
        <taxon>Agaricomycetes</taxon>
        <taxon>Polyporales</taxon>
        <taxon>Meripilaceae</taxon>
        <taxon>Meripilus</taxon>
    </lineage>
</organism>
<dbReference type="EMBL" id="JANAWD010000186">
    <property type="protein sequence ID" value="KAJ3484513.1"/>
    <property type="molecule type" value="Genomic_DNA"/>
</dbReference>
<accession>A0AAD5YDR7</accession>
<keyword evidence="9" id="KW-1185">Reference proteome</keyword>
<proteinExistence type="inferred from homology"/>
<evidence type="ECO:0000313" key="8">
    <source>
        <dbReference type="EMBL" id="KAJ3484513.1"/>
    </source>
</evidence>
<feature type="compositionally biased region" description="Basic and acidic residues" evidence="6">
    <location>
        <begin position="763"/>
        <end position="772"/>
    </location>
</feature>
<dbReference type="Pfam" id="PF06886">
    <property type="entry name" value="TPX2"/>
    <property type="match status" value="1"/>
</dbReference>
<evidence type="ECO:0000313" key="9">
    <source>
        <dbReference type="Proteomes" id="UP001212997"/>
    </source>
</evidence>
<feature type="compositionally biased region" description="Polar residues" evidence="6">
    <location>
        <begin position="441"/>
        <end position="452"/>
    </location>
</feature>
<feature type="region of interest" description="Disordered" evidence="6">
    <location>
        <begin position="694"/>
        <end position="748"/>
    </location>
</feature>
<feature type="compositionally biased region" description="Polar residues" evidence="6">
    <location>
        <begin position="404"/>
        <end position="418"/>
    </location>
</feature>